<evidence type="ECO:0000313" key="7">
    <source>
        <dbReference type="EMBL" id="MBM3224808.1"/>
    </source>
</evidence>
<accession>A0A937W0W4</accession>
<reference evidence="7" key="1">
    <citation type="submission" date="2019-03" db="EMBL/GenBank/DDBJ databases">
        <title>Lake Tanganyika Metagenome-Assembled Genomes (MAGs).</title>
        <authorList>
            <person name="Tran P."/>
        </authorList>
    </citation>
    <scope>NUCLEOTIDE SEQUENCE</scope>
    <source>
        <strain evidence="7">K_DeepCast_65m_m2_066</strain>
    </source>
</reference>
<sequence length="90" mass="9561">MSSGSLEMGALIAGVTISTFPYNLDVIAKIVSIRDFFITLFFVALGMGIPNPLQNLSILAIAAVTAVFLIASRFLSVYPLLSIFCAMVTA</sequence>
<dbReference type="AlphaFoldDB" id="A0A937W0W4"/>
<protein>
    <recommendedName>
        <fullName evidence="6">Cation/H+ exchanger transmembrane domain-containing protein</fullName>
    </recommendedName>
</protein>
<feature type="domain" description="Cation/H+ exchanger transmembrane" evidence="6">
    <location>
        <begin position="5"/>
        <end position="84"/>
    </location>
</feature>
<organism evidence="7 8">
    <name type="scientific">Tectimicrobiota bacterium</name>
    <dbReference type="NCBI Taxonomy" id="2528274"/>
    <lineage>
        <taxon>Bacteria</taxon>
        <taxon>Pseudomonadati</taxon>
        <taxon>Nitrospinota/Tectimicrobiota group</taxon>
        <taxon>Candidatus Tectimicrobiota</taxon>
    </lineage>
</organism>
<evidence type="ECO:0000259" key="6">
    <source>
        <dbReference type="Pfam" id="PF00999"/>
    </source>
</evidence>
<feature type="transmembrane region" description="Helical" evidence="5">
    <location>
        <begin position="36"/>
        <end position="53"/>
    </location>
</feature>
<comment type="caution">
    <text evidence="7">The sequence shown here is derived from an EMBL/GenBank/DDBJ whole genome shotgun (WGS) entry which is preliminary data.</text>
</comment>
<evidence type="ECO:0000256" key="4">
    <source>
        <dbReference type="ARBA" id="ARBA00023136"/>
    </source>
</evidence>
<feature type="transmembrane region" description="Helical" evidence="5">
    <location>
        <begin position="59"/>
        <end position="88"/>
    </location>
</feature>
<dbReference type="Gene3D" id="1.20.1530.20">
    <property type="match status" value="1"/>
</dbReference>
<gene>
    <name evidence="7" type="ORF">FJZ47_13520</name>
</gene>
<dbReference type="InterPro" id="IPR006153">
    <property type="entry name" value="Cation/H_exchanger_TM"/>
</dbReference>
<dbReference type="InterPro" id="IPR038770">
    <property type="entry name" value="Na+/solute_symporter_sf"/>
</dbReference>
<evidence type="ECO:0000256" key="1">
    <source>
        <dbReference type="ARBA" id="ARBA00004141"/>
    </source>
</evidence>
<evidence type="ECO:0000256" key="5">
    <source>
        <dbReference type="SAM" id="Phobius"/>
    </source>
</evidence>
<dbReference type="GO" id="GO:0015297">
    <property type="term" value="F:antiporter activity"/>
    <property type="evidence" value="ECO:0007669"/>
    <property type="project" value="InterPro"/>
</dbReference>
<keyword evidence="2 5" id="KW-0812">Transmembrane</keyword>
<keyword evidence="3 5" id="KW-1133">Transmembrane helix</keyword>
<evidence type="ECO:0000256" key="3">
    <source>
        <dbReference type="ARBA" id="ARBA00022989"/>
    </source>
</evidence>
<comment type="subcellular location">
    <subcellularLocation>
        <location evidence="1">Membrane</location>
        <topology evidence="1">Multi-pass membrane protein</topology>
    </subcellularLocation>
</comment>
<keyword evidence="4 5" id="KW-0472">Membrane</keyword>
<dbReference type="Proteomes" id="UP000712673">
    <property type="component" value="Unassembled WGS sequence"/>
</dbReference>
<evidence type="ECO:0000313" key="8">
    <source>
        <dbReference type="Proteomes" id="UP000712673"/>
    </source>
</evidence>
<proteinExistence type="predicted"/>
<evidence type="ECO:0000256" key="2">
    <source>
        <dbReference type="ARBA" id="ARBA00022692"/>
    </source>
</evidence>
<dbReference type="GO" id="GO:1902600">
    <property type="term" value="P:proton transmembrane transport"/>
    <property type="evidence" value="ECO:0007669"/>
    <property type="project" value="InterPro"/>
</dbReference>
<dbReference type="GO" id="GO:0016020">
    <property type="term" value="C:membrane"/>
    <property type="evidence" value="ECO:0007669"/>
    <property type="project" value="UniProtKB-SubCell"/>
</dbReference>
<dbReference type="EMBL" id="VGLS01000410">
    <property type="protein sequence ID" value="MBM3224808.1"/>
    <property type="molecule type" value="Genomic_DNA"/>
</dbReference>
<name>A0A937W0W4_UNCTE</name>
<dbReference type="Pfam" id="PF00999">
    <property type="entry name" value="Na_H_Exchanger"/>
    <property type="match status" value="1"/>
</dbReference>